<evidence type="ECO:0000256" key="2">
    <source>
        <dbReference type="ARBA" id="ARBA00023002"/>
    </source>
</evidence>
<organism evidence="5 6">
    <name type="scientific">Nocardia yunnanensis</name>
    <dbReference type="NCBI Taxonomy" id="2382165"/>
    <lineage>
        <taxon>Bacteria</taxon>
        <taxon>Bacillati</taxon>
        <taxon>Actinomycetota</taxon>
        <taxon>Actinomycetes</taxon>
        <taxon>Mycobacteriales</taxon>
        <taxon>Nocardiaceae</taxon>
        <taxon>Nocardia</taxon>
    </lineage>
</organism>
<dbReference type="EMBL" id="CP032568">
    <property type="protein sequence ID" value="AYF79194.1"/>
    <property type="molecule type" value="Genomic_DNA"/>
</dbReference>
<dbReference type="InterPro" id="IPR057326">
    <property type="entry name" value="KR_dom"/>
</dbReference>
<feature type="compositionally biased region" description="Low complexity" evidence="3">
    <location>
        <begin position="289"/>
        <end position="303"/>
    </location>
</feature>
<dbReference type="Pfam" id="PF00106">
    <property type="entry name" value="adh_short"/>
    <property type="match status" value="1"/>
</dbReference>
<dbReference type="Proteomes" id="UP000267164">
    <property type="component" value="Chromosome"/>
</dbReference>
<dbReference type="InterPro" id="IPR036291">
    <property type="entry name" value="NAD(P)-bd_dom_sf"/>
</dbReference>
<dbReference type="SMART" id="SM00822">
    <property type="entry name" value="PKS_KR"/>
    <property type="match status" value="1"/>
</dbReference>
<feature type="domain" description="Ketoreductase" evidence="4">
    <location>
        <begin position="26"/>
        <end position="210"/>
    </location>
</feature>
<dbReference type="CDD" id="cd05233">
    <property type="entry name" value="SDR_c"/>
    <property type="match status" value="1"/>
</dbReference>
<protein>
    <submittedName>
        <fullName evidence="5">SDR family NAD(P)-dependent oxidoreductase</fullName>
    </submittedName>
</protein>
<dbReference type="KEGG" id="nyu:D7D52_19620"/>
<reference evidence="5 6" key="1">
    <citation type="submission" date="2018-09" db="EMBL/GenBank/DDBJ databases">
        <title>Nocardia yunnanensis sp. nov., an actinomycete isolated from a soil sample.</title>
        <authorList>
            <person name="Zhang J."/>
        </authorList>
    </citation>
    <scope>NUCLEOTIDE SEQUENCE [LARGE SCALE GENOMIC DNA]</scope>
    <source>
        <strain evidence="5 6">CFHS0054</strain>
    </source>
</reference>
<keyword evidence="6" id="KW-1185">Reference proteome</keyword>
<dbReference type="InterPro" id="IPR020904">
    <property type="entry name" value="Sc_DH/Rdtase_CS"/>
</dbReference>
<dbReference type="InterPro" id="IPR002347">
    <property type="entry name" value="SDR_fam"/>
</dbReference>
<sequence>MINLLTVPHHLPLPFGPTLRDRVSGKKVLITGASSGIGRALALRVADAGATVIVTARRTSELDQLVAEIRSRGGEAFAFPADLSTAEGVDKLADEVLIEFGAPDILVNNAGRSIWRSLAESEGRLHDFERTMRINYFGPVGLLLRLLPEMRRRGSGHVVSSSSLGVITDVPRFSAYVGSKAALEAVMRIAANECLSDGITFTDVHLPLVATDMSAGLGWQGYKALSAEAAVDMLADAIIRRPAHLENLHGVLCIWFNRLFPDLARYSLNQLHLRLPEHPTRHSAAISQPADVTDDAPAAPAHD</sequence>
<feature type="region of interest" description="Disordered" evidence="3">
    <location>
        <begin position="280"/>
        <end position="303"/>
    </location>
</feature>
<gene>
    <name evidence="5" type="ORF">D7D52_19620</name>
</gene>
<evidence type="ECO:0000259" key="4">
    <source>
        <dbReference type="SMART" id="SM00822"/>
    </source>
</evidence>
<evidence type="ECO:0000313" key="6">
    <source>
        <dbReference type="Proteomes" id="UP000267164"/>
    </source>
</evidence>
<evidence type="ECO:0000313" key="5">
    <source>
        <dbReference type="EMBL" id="AYF79194.1"/>
    </source>
</evidence>
<dbReference type="OrthoDB" id="9810734at2"/>
<dbReference type="PANTHER" id="PTHR44196:SF1">
    <property type="entry name" value="DEHYDROGENASE_REDUCTASE SDR FAMILY MEMBER 7B"/>
    <property type="match status" value="1"/>
</dbReference>
<dbReference type="GO" id="GO:0016020">
    <property type="term" value="C:membrane"/>
    <property type="evidence" value="ECO:0007669"/>
    <property type="project" value="TreeGrafter"/>
</dbReference>
<dbReference type="PRINTS" id="PR00081">
    <property type="entry name" value="GDHRDH"/>
</dbReference>
<evidence type="ECO:0000256" key="1">
    <source>
        <dbReference type="ARBA" id="ARBA00006484"/>
    </source>
</evidence>
<proteinExistence type="inferred from homology"/>
<dbReference type="RefSeq" id="WP_120744271.1">
    <property type="nucleotide sequence ID" value="NZ_CP032568.1"/>
</dbReference>
<evidence type="ECO:0000256" key="3">
    <source>
        <dbReference type="SAM" id="MobiDB-lite"/>
    </source>
</evidence>
<name>A0A386ZPT2_9NOCA</name>
<comment type="similarity">
    <text evidence="1">Belongs to the short-chain dehydrogenases/reductases (SDR) family.</text>
</comment>
<accession>A0A386ZPT2</accession>
<keyword evidence="2" id="KW-0560">Oxidoreductase</keyword>
<dbReference type="GO" id="GO:0016491">
    <property type="term" value="F:oxidoreductase activity"/>
    <property type="evidence" value="ECO:0007669"/>
    <property type="project" value="UniProtKB-KW"/>
</dbReference>
<dbReference type="PANTHER" id="PTHR44196">
    <property type="entry name" value="DEHYDROGENASE/REDUCTASE SDR FAMILY MEMBER 7B"/>
    <property type="match status" value="1"/>
</dbReference>
<dbReference type="AlphaFoldDB" id="A0A386ZPT2"/>
<dbReference type="SUPFAM" id="SSF51735">
    <property type="entry name" value="NAD(P)-binding Rossmann-fold domains"/>
    <property type="match status" value="1"/>
</dbReference>
<dbReference type="Gene3D" id="3.40.50.720">
    <property type="entry name" value="NAD(P)-binding Rossmann-like Domain"/>
    <property type="match status" value="1"/>
</dbReference>
<dbReference type="PROSITE" id="PS00061">
    <property type="entry name" value="ADH_SHORT"/>
    <property type="match status" value="1"/>
</dbReference>